<dbReference type="SUPFAM" id="SSF55811">
    <property type="entry name" value="Nudix"/>
    <property type="match status" value="1"/>
</dbReference>
<dbReference type="PANTHER" id="PTHR43046:SF14">
    <property type="entry name" value="MUTT_NUDIX FAMILY PROTEIN"/>
    <property type="match status" value="1"/>
</dbReference>
<dbReference type="PROSITE" id="PS51462">
    <property type="entry name" value="NUDIX"/>
    <property type="match status" value="1"/>
</dbReference>
<evidence type="ECO:0000256" key="1">
    <source>
        <dbReference type="ARBA" id="ARBA00001946"/>
    </source>
</evidence>
<reference evidence="4 5" key="1">
    <citation type="submission" date="2024-10" db="EMBL/GenBank/DDBJ databases">
        <title>The Natural Products Discovery Center: Release of the First 8490 Sequenced Strains for Exploring Actinobacteria Biosynthetic Diversity.</title>
        <authorList>
            <person name="Kalkreuter E."/>
            <person name="Kautsar S.A."/>
            <person name="Yang D."/>
            <person name="Bader C.D."/>
            <person name="Teijaro C.N."/>
            <person name="Fluegel L."/>
            <person name="Davis C.M."/>
            <person name="Simpson J.R."/>
            <person name="Lauterbach L."/>
            <person name="Steele A.D."/>
            <person name="Gui C."/>
            <person name="Meng S."/>
            <person name="Li G."/>
            <person name="Viehrig K."/>
            <person name="Ye F."/>
            <person name="Su P."/>
            <person name="Kiefer A.F."/>
            <person name="Nichols A."/>
            <person name="Cepeda A.J."/>
            <person name="Yan W."/>
            <person name="Fan B."/>
            <person name="Jiang Y."/>
            <person name="Adhikari A."/>
            <person name="Zheng C.-J."/>
            <person name="Schuster L."/>
            <person name="Cowan T.M."/>
            <person name="Smanski M.J."/>
            <person name="Chevrette M.G."/>
            <person name="De Carvalho L.P.S."/>
            <person name="Shen B."/>
        </authorList>
    </citation>
    <scope>NUCLEOTIDE SEQUENCE [LARGE SCALE GENOMIC DNA]</scope>
    <source>
        <strain evidence="4 5">NPDC006488</strain>
    </source>
</reference>
<gene>
    <name evidence="4" type="ORF">ACFYNQ_00975</name>
</gene>
<accession>A0ABW6LVG9</accession>
<comment type="caution">
    <text evidence="4">The sequence shown here is derived from an EMBL/GenBank/DDBJ whole genome shotgun (WGS) entry which is preliminary data.</text>
</comment>
<keyword evidence="2" id="KW-0378">Hydrolase</keyword>
<dbReference type="InterPro" id="IPR015797">
    <property type="entry name" value="NUDIX_hydrolase-like_dom_sf"/>
</dbReference>
<feature type="domain" description="Nudix hydrolase" evidence="3">
    <location>
        <begin position="4"/>
        <end position="138"/>
    </location>
</feature>
<dbReference type="InterPro" id="IPR000086">
    <property type="entry name" value="NUDIX_hydrolase_dom"/>
</dbReference>
<protein>
    <submittedName>
        <fullName evidence="4">NUDIX domain-containing protein</fullName>
    </submittedName>
</protein>
<evidence type="ECO:0000313" key="5">
    <source>
        <dbReference type="Proteomes" id="UP001601303"/>
    </source>
</evidence>
<keyword evidence="5" id="KW-1185">Reference proteome</keyword>
<proteinExistence type="predicted"/>
<sequence length="154" mass="16676">MSDPYLSPSNVMVLVVRGDGRILAVRHNATSKTSANQVTVVGGKLEAGEFLDAGALRELAEETGIHVAADDLEFGQVVHYLDSDGVRVIGVVFVAYRWQGEPRNAEPHKHEQILWIDPGDPPADCHPYTRQVLENFQAGRRYGNITVPASGGGS</sequence>
<dbReference type="Pfam" id="PF00293">
    <property type="entry name" value="NUDIX"/>
    <property type="match status" value="1"/>
</dbReference>
<evidence type="ECO:0000256" key="2">
    <source>
        <dbReference type="ARBA" id="ARBA00022801"/>
    </source>
</evidence>
<dbReference type="RefSeq" id="WP_388101547.1">
    <property type="nucleotide sequence ID" value="NZ_JBIAHM010000001.1"/>
</dbReference>
<evidence type="ECO:0000313" key="4">
    <source>
        <dbReference type="EMBL" id="MFE9597133.1"/>
    </source>
</evidence>
<dbReference type="InterPro" id="IPR020084">
    <property type="entry name" value="NUDIX_hydrolase_CS"/>
</dbReference>
<dbReference type="PROSITE" id="PS00893">
    <property type="entry name" value="NUDIX_BOX"/>
    <property type="match status" value="1"/>
</dbReference>
<dbReference type="PANTHER" id="PTHR43046">
    <property type="entry name" value="GDP-MANNOSE MANNOSYL HYDROLASE"/>
    <property type="match status" value="1"/>
</dbReference>
<organism evidence="4 5">
    <name type="scientific">Streptomyces hokutonensis</name>
    <dbReference type="NCBI Taxonomy" id="1306990"/>
    <lineage>
        <taxon>Bacteria</taxon>
        <taxon>Bacillati</taxon>
        <taxon>Actinomycetota</taxon>
        <taxon>Actinomycetes</taxon>
        <taxon>Kitasatosporales</taxon>
        <taxon>Streptomycetaceae</taxon>
        <taxon>Streptomyces</taxon>
    </lineage>
</organism>
<evidence type="ECO:0000259" key="3">
    <source>
        <dbReference type="PROSITE" id="PS51462"/>
    </source>
</evidence>
<dbReference type="Gene3D" id="3.90.79.10">
    <property type="entry name" value="Nucleoside Triphosphate Pyrophosphohydrolase"/>
    <property type="match status" value="1"/>
</dbReference>
<dbReference type="EMBL" id="JBIAHM010000001">
    <property type="protein sequence ID" value="MFE9597133.1"/>
    <property type="molecule type" value="Genomic_DNA"/>
</dbReference>
<dbReference type="Proteomes" id="UP001601303">
    <property type="component" value="Unassembled WGS sequence"/>
</dbReference>
<name>A0ABW6LVG9_9ACTN</name>
<comment type="cofactor">
    <cofactor evidence="1">
        <name>Mg(2+)</name>
        <dbReference type="ChEBI" id="CHEBI:18420"/>
    </cofactor>
</comment>